<sequence length="373" mass="41783">MKEATTSTTKKTTKNGQKHLKIDEENGGNSHELSLFFCSPTVSNSFDMSMDLMNTSEMINDDNEIDEEEHDVNFSTAITPFSNSSSASEMILMPSKSGNIFTFDEKDVIKNQNQSSETTNIQSRPLPPLPNNNNHGNEDIQDIPDEPEDLAPELELEMIPEPEYAYVDGEEGYEAIHHQRSISDHVLSYNQHHQIDEKMKTADFLKKSNSDRSERRSIRQKPPTTNLSIEQYPPSSEEEEHRKLSNISEHRKTISCSTPSFHLQPSIDGKDDDNNDETDDGRKRSITTDFIQSPPPPPPTIMPSTSSMTSMATMKQSIPNIGSYTVRGSTKMPPTRKSSDQQHLSASVRLRDCSKSVSTIGSSNGTDTKQRLV</sequence>
<feature type="compositionally biased region" description="Low complexity" evidence="1">
    <location>
        <begin position="302"/>
        <end position="314"/>
    </location>
</feature>
<feature type="region of interest" description="Disordered" evidence="1">
    <location>
        <begin position="1"/>
        <end position="26"/>
    </location>
</feature>
<dbReference type="AlphaFoldDB" id="A0A914YYA7"/>
<accession>A0A914YYA7</accession>
<keyword evidence="2" id="KW-1185">Reference proteome</keyword>
<name>A0A914YYA7_9BILA</name>
<feature type="compositionally biased region" description="Polar residues" evidence="1">
    <location>
        <begin position="112"/>
        <end position="123"/>
    </location>
</feature>
<dbReference type="WBParaSite" id="PSU_v2.g5485.t1">
    <property type="protein sequence ID" value="PSU_v2.g5485.t1"/>
    <property type="gene ID" value="PSU_v2.g5485"/>
</dbReference>
<feature type="compositionally biased region" description="Acidic residues" evidence="1">
    <location>
        <begin position="270"/>
        <end position="279"/>
    </location>
</feature>
<feature type="compositionally biased region" description="Polar residues" evidence="1">
    <location>
        <begin position="355"/>
        <end position="367"/>
    </location>
</feature>
<feature type="compositionally biased region" description="Basic and acidic residues" evidence="1">
    <location>
        <begin position="239"/>
        <end position="252"/>
    </location>
</feature>
<feature type="compositionally biased region" description="Basic and acidic residues" evidence="1">
    <location>
        <begin position="199"/>
        <end position="217"/>
    </location>
</feature>
<feature type="compositionally biased region" description="Polar residues" evidence="1">
    <location>
        <begin position="254"/>
        <end position="263"/>
    </location>
</feature>
<evidence type="ECO:0000256" key="1">
    <source>
        <dbReference type="SAM" id="MobiDB-lite"/>
    </source>
</evidence>
<feature type="region of interest" description="Disordered" evidence="1">
    <location>
        <begin position="199"/>
        <end position="373"/>
    </location>
</feature>
<evidence type="ECO:0000313" key="3">
    <source>
        <dbReference type="WBParaSite" id="PSU_v2.g5485.t1"/>
    </source>
</evidence>
<feature type="compositionally biased region" description="Polar residues" evidence="1">
    <location>
        <begin position="315"/>
        <end position="328"/>
    </location>
</feature>
<organism evidence="2 3">
    <name type="scientific">Panagrolaimus superbus</name>
    <dbReference type="NCBI Taxonomy" id="310955"/>
    <lineage>
        <taxon>Eukaryota</taxon>
        <taxon>Metazoa</taxon>
        <taxon>Ecdysozoa</taxon>
        <taxon>Nematoda</taxon>
        <taxon>Chromadorea</taxon>
        <taxon>Rhabditida</taxon>
        <taxon>Tylenchina</taxon>
        <taxon>Panagrolaimomorpha</taxon>
        <taxon>Panagrolaimoidea</taxon>
        <taxon>Panagrolaimidae</taxon>
        <taxon>Panagrolaimus</taxon>
    </lineage>
</organism>
<dbReference type="Proteomes" id="UP000887577">
    <property type="component" value="Unplaced"/>
</dbReference>
<feature type="region of interest" description="Disordered" evidence="1">
    <location>
        <begin position="112"/>
        <end position="146"/>
    </location>
</feature>
<evidence type="ECO:0000313" key="2">
    <source>
        <dbReference type="Proteomes" id="UP000887577"/>
    </source>
</evidence>
<feature type="compositionally biased region" description="Low complexity" evidence="1">
    <location>
        <begin position="1"/>
        <end position="10"/>
    </location>
</feature>
<protein>
    <submittedName>
        <fullName evidence="3">Uncharacterized protein</fullName>
    </submittedName>
</protein>
<reference evidence="3" key="1">
    <citation type="submission" date="2022-11" db="UniProtKB">
        <authorList>
            <consortium name="WormBaseParasite"/>
        </authorList>
    </citation>
    <scope>IDENTIFICATION</scope>
</reference>
<proteinExistence type="predicted"/>